<dbReference type="RefSeq" id="WP_080522277.1">
    <property type="nucleotide sequence ID" value="NZ_LPUF01000001.1"/>
</dbReference>
<keyword evidence="1" id="KW-1133">Transmembrane helix</keyword>
<feature type="transmembrane region" description="Helical" evidence="1">
    <location>
        <begin position="9"/>
        <end position="26"/>
    </location>
</feature>
<evidence type="ECO:0000313" key="3">
    <source>
        <dbReference type="Proteomes" id="UP000191980"/>
    </source>
</evidence>
<organism evidence="2 3">
    <name type="scientific">Methyloprofundus sedimenti</name>
    <dbReference type="NCBI Taxonomy" id="1420851"/>
    <lineage>
        <taxon>Bacteria</taxon>
        <taxon>Pseudomonadati</taxon>
        <taxon>Pseudomonadota</taxon>
        <taxon>Gammaproteobacteria</taxon>
        <taxon>Methylococcales</taxon>
        <taxon>Methylococcaceae</taxon>
        <taxon>Methyloprofundus</taxon>
    </lineage>
</organism>
<reference evidence="2 3" key="1">
    <citation type="submission" date="2015-12" db="EMBL/GenBank/DDBJ databases">
        <authorList>
            <person name="Shamseldin A."/>
            <person name="Moawad H."/>
            <person name="Abd El-Rahim W.M."/>
            <person name="Sadowsky M.J."/>
        </authorList>
    </citation>
    <scope>NUCLEOTIDE SEQUENCE [LARGE SCALE GENOMIC DNA]</scope>
    <source>
        <strain evidence="2 3">WF1</strain>
    </source>
</reference>
<evidence type="ECO:0000313" key="2">
    <source>
        <dbReference type="EMBL" id="OQK17665.1"/>
    </source>
</evidence>
<comment type="caution">
    <text evidence="2">The sequence shown here is derived from an EMBL/GenBank/DDBJ whole genome shotgun (WGS) entry which is preliminary data.</text>
</comment>
<evidence type="ECO:0000256" key="1">
    <source>
        <dbReference type="SAM" id="Phobius"/>
    </source>
</evidence>
<gene>
    <name evidence="2" type="ORF">AU255_07315</name>
</gene>
<protein>
    <submittedName>
        <fullName evidence="2">Uncharacterized protein</fullName>
    </submittedName>
</protein>
<keyword evidence="1" id="KW-0812">Transmembrane</keyword>
<sequence>MAEQKDNSTLYIGGIILIAIIGVFILKGRETEHLTLGPSTESTQQAFESANAKRLATQNILVE</sequence>
<keyword evidence="3" id="KW-1185">Reference proteome</keyword>
<dbReference type="EMBL" id="LPUF01000001">
    <property type="protein sequence ID" value="OQK17665.1"/>
    <property type="molecule type" value="Genomic_DNA"/>
</dbReference>
<accession>A0A1V8M7Y8</accession>
<proteinExistence type="predicted"/>
<dbReference type="Proteomes" id="UP000191980">
    <property type="component" value="Unassembled WGS sequence"/>
</dbReference>
<dbReference type="AlphaFoldDB" id="A0A1V8M7Y8"/>
<name>A0A1V8M7Y8_9GAMM</name>
<keyword evidence="1" id="KW-0472">Membrane</keyword>